<dbReference type="PANTHER" id="PTHR32196">
    <property type="entry name" value="ABC TRANSPORTER PERMEASE PROTEIN YPHD-RELATED-RELATED"/>
    <property type="match status" value="1"/>
</dbReference>
<dbReference type="PANTHER" id="PTHR32196:SF29">
    <property type="entry name" value="AUTOINDUCER 2 IMPORT SYSTEM PERMEASE PROTEIN LSRC"/>
    <property type="match status" value="1"/>
</dbReference>
<keyword evidence="14" id="KW-1185">Reference proteome</keyword>
<keyword evidence="6 12" id="KW-0812">Transmembrane</keyword>
<feature type="transmembrane region" description="Helical" evidence="12">
    <location>
        <begin position="301"/>
        <end position="321"/>
    </location>
</feature>
<feature type="transmembrane region" description="Helical" evidence="12">
    <location>
        <begin position="220"/>
        <end position="239"/>
    </location>
</feature>
<feature type="transmembrane region" description="Helical" evidence="12">
    <location>
        <begin position="123"/>
        <end position="142"/>
    </location>
</feature>
<gene>
    <name evidence="13" type="ORF">EAT49_18965</name>
</gene>
<comment type="caution">
    <text evidence="13">The sequence shown here is derived from an EMBL/GenBank/DDBJ whole genome shotgun (WGS) entry which is preliminary data.</text>
</comment>
<dbReference type="AlphaFoldDB" id="A0A3N2QM93"/>
<dbReference type="RefSeq" id="WP_123643890.1">
    <property type="nucleotide sequence ID" value="NZ_ML119092.1"/>
</dbReference>
<accession>A0A3N2QM93</accession>
<feature type="transmembrane region" description="Helical" evidence="12">
    <location>
        <begin position="170"/>
        <end position="190"/>
    </location>
</feature>
<feature type="transmembrane region" description="Helical" evidence="12">
    <location>
        <begin position="12"/>
        <end position="32"/>
    </location>
</feature>
<dbReference type="OrthoDB" id="6384190at2"/>
<comment type="function">
    <text evidence="9">Part of the ABC transporter complex LsrABCD involved in autoinducer 2 (AI-2) import. Probably responsible for the translocation of the substrate across the membrane.</text>
</comment>
<feature type="transmembrane region" description="Helical" evidence="12">
    <location>
        <begin position="70"/>
        <end position="89"/>
    </location>
</feature>
<feature type="compositionally biased region" description="Low complexity" evidence="11">
    <location>
        <begin position="333"/>
        <end position="379"/>
    </location>
</feature>
<evidence type="ECO:0000256" key="7">
    <source>
        <dbReference type="ARBA" id="ARBA00022989"/>
    </source>
</evidence>
<keyword evidence="4" id="KW-1003">Cell membrane</keyword>
<evidence type="ECO:0000313" key="13">
    <source>
        <dbReference type="EMBL" id="ROT96318.1"/>
    </source>
</evidence>
<protein>
    <recommendedName>
        <fullName evidence="10">Autoinducer 2 import system permease protein LsrC</fullName>
    </recommendedName>
</protein>
<evidence type="ECO:0000256" key="6">
    <source>
        <dbReference type="ARBA" id="ARBA00022692"/>
    </source>
</evidence>
<evidence type="ECO:0000313" key="14">
    <source>
        <dbReference type="Proteomes" id="UP000268016"/>
    </source>
</evidence>
<dbReference type="CDD" id="cd06579">
    <property type="entry name" value="TM_PBP1_transp_AraH_like"/>
    <property type="match status" value="1"/>
</dbReference>
<evidence type="ECO:0000256" key="8">
    <source>
        <dbReference type="ARBA" id="ARBA00023136"/>
    </source>
</evidence>
<proteinExistence type="predicted"/>
<keyword evidence="5" id="KW-0997">Cell inner membrane</keyword>
<evidence type="ECO:0000256" key="4">
    <source>
        <dbReference type="ARBA" id="ARBA00022475"/>
    </source>
</evidence>
<evidence type="ECO:0000256" key="11">
    <source>
        <dbReference type="SAM" id="MobiDB-lite"/>
    </source>
</evidence>
<dbReference type="EMBL" id="RDRB01000012">
    <property type="protein sequence ID" value="ROT96318.1"/>
    <property type="molecule type" value="Genomic_DNA"/>
</dbReference>
<dbReference type="GO" id="GO:0022857">
    <property type="term" value="F:transmembrane transporter activity"/>
    <property type="evidence" value="ECO:0007669"/>
    <property type="project" value="InterPro"/>
</dbReference>
<evidence type="ECO:0000256" key="9">
    <source>
        <dbReference type="ARBA" id="ARBA00025439"/>
    </source>
</evidence>
<feature type="transmembrane region" description="Helical" evidence="12">
    <location>
        <begin position="95"/>
        <end position="116"/>
    </location>
</feature>
<keyword evidence="8 12" id="KW-0472">Membrane</keyword>
<evidence type="ECO:0000256" key="5">
    <source>
        <dbReference type="ARBA" id="ARBA00022519"/>
    </source>
</evidence>
<dbReference type="InterPro" id="IPR001851">
    <property type="entry name" value="ABC_transp_permease"/>
</dbReference>
<feature type="transmembrane region" description="Helical" evidence="12">
    <location>
        <begin position="44"/>
        <end position="63"/>
    </location>
</feature>
<evidence type="ECO:0000256" key="10">
    <source>
        <dbReference type="ARBA" id="ARBA00039382"/>
    </source>
</evidence>
<name>A0A3N2QM93_9RHOB</name>
<evidence type="ECO:0000256" key="1">
    <source>
        <dbReference type="ARBA" id="ARBA00004651"/>
    </source>
</evidence>
<keyword evidence="3" id="KW-0813">Transport</keyword>
<evidence type="ECO:0000256" key="3">
    <source>
        <dbReference type="ARBA" id="ARBA00022448"/>
    </source>
</evidence>
<dbReference type="GO" id="GO:0005886">
    <property type="term" value="C:plasma membrane"/>
    <property type="evidence" value="ECO:0007669"/>
    <property type="project" value="UniProtKB-SubCell"/>
</dbReference>
<comment type="subunit">
    <text evidence="2">The complex is composed of two ATP-binding proteins (LsrA), two transmembrane proteins (LsrC and LsrD) and a solute-binding protein (LsrB).</text>
</comment>
<dbReference type="Pfam" id="PF02653">
    <property type="entry name" value="BPD_transp_2"/>
    <property type="match status" value="1"/>
</dbReference>
<keyword evidence="7 12" id="KW-1133">Transmembrane helix</keyword>
<reference evidence="13 14" key="1">
    <citation type="submission" date="2018-10" db="EMBL/GenBank/DDBJ databases">
        <title>Histidinibacterium lentulum gen. nov., sp. nov., a marine bacterium from the culture broth of Picochlorum sp. 122.</title>
        <authorList>
            <person name="Wang G."/>
        </authorList>
    </citation>
    <scope>NUCLEOTIDE SEQUENCE [LARGE SCALE GENOMIC DNA]</scope>
    <source>
        <strain evidence="13 14">B17</strain>
    </source>
</reference>
<comment type="subcellular location">
    <subcellularLocation>
        <location evidence="1">Cell membrane</location>
        <topology evidence="1">Multi-pass membrane protein</topology>
    </subcellularLocation>
</comment>
<feature type="transmembrane region" description="Helical" evidence="12">
    <location>
        <begin position="273"/>
        <end position="295"/>
    </location>
</feature>
<dbReference type="Proteomes" id="UP000268016">
    <property type="component" value="Unassembled WGS sequence"/>
</dbReference>
<evidence type="ECO:0000256" key="2">
    <source>
        <dbReference type="ARBA" id="ARBA00011262"/>
    </source>
</evidence>
<sequence>MRLIDRMGPQTLRLLALLIVLALVLGFFATQIPNYLNGRLFNRISSAVAIMALIACGQTLVILTRNIDLSVGSIVGFVAYATGMMIHQFPDMHPLLLVAFSMLLGGAFGAVNGVLVAYARVPAIIVTLGTMAIFRSMLVELADGSSINTSMLPTWLVNFPNQQLFVLGDLQFRAGFVTALAVVVVAHVALARLRPARKLYAVGSNPEAAEMAGINTRATVFWAFVLAGALTGLAGFMFLARFGNITVVAGLGFELQSVAAAVVGGVNIFGGSGLVLGAFLGAVLVNVIDTSLVRWQLVTEFWREAVLGALILTSVAVDQVVMRRLTRLRRAGRSATPGASARPAPGASAPALGGSSAPHGAHGSSASPGATGSARSGSANKGSDRQEGQR</sequence>
<evidence type="ECO:0000256" key="12">
    <source>
        <dbReference type="SAM" id="Phobius"/>
    </source>
</evidence>
<feature type="region of interest" description="Disordered" evidence="11">
    <location>
        <begin position="332"/>
        <end position="390"/>
    </location>
</feature>
<organism evidence="13 14">
    <name type="scientific">Histidinibacterium lentulum</name>
    <dbReference type="NCBI Taxonomy" id="2480588"/>
    <lineage>
        <taxon>Bacteria</taxon>
        <taxon>Pseudomonadati</taxon>
        <taxon>Pseudomonadota</taxon>
        <taxon>Alphaproteobacteria</taxon>
        <taxon>Rhodobacterales</taxon>
        <taxon>Paracoccaceae</taxon>
        <taxon>Histidinibacterium</taxon>
    </lineage>
</organism>